<dbReference type="EMBL" id="CP098611">
    <property type="protein sequence ID" value="USR91177.1"/>
    <property type="molecule type" value="Genomic_DNA"/>
</dbReference>
<dbReference type="SUPFAM" id="SSF55144">
    <property type="entry name" value="LigT-like"/>
    <property type="match status" value="1"/>
</dbReference>
<gene>
    <name evidence="2" type="ORF">NEA10_00070</name>
</gene>
<dbReference type="InterPro" id="IPR009097">
    <property type="entry name" value="Cyclic_Pdiesterase"/>
</dbReference>
<evidence type="ECO:0000313" key="3">
    <source>
        <dbReference type="Proteomes" id="UP001056708"/>
    </source>
</evidence>
<organism evidence="2 3">
    <name type="scientific">Phormidium yuhuli AB48</name>
    <dbReference type="NCBI Taxonomy" id="2940671"/>
    <lineage>
        <taxon>Bacteria</taxon>
        <taxon>Bacillati</taxon>
        <taxon>Cyanobacteriota</taxon>
        <taxon>Cyanophyceae</taxon>
        <taxon>Oscillatoriophycideae</taxon>
        <taxon>Oscillatoriales</taxon>
        <taxon>Oscillatoriaceae</taxon>
        <taxon>Phormidium</taxon>
        <taxon>Phormidium yuhuli</taxon>
    </lineage>
</organism>
<dbReference type="Proteomes" id="UP001056708">
    <property type="component" value="Chromosome"/>
</dbReference>
<evidence type="ECO:0000313" key="2">
    <source>
        <dbReference type="EMBL" id="USR91177.1"/>
    </source>
</evidence>
<dbReference type="RefSeq" id="WP_252663208.1">
    <property type="nucleotide sequence ID" value="NZ_CP098611.1"/>
</dbReference>
<protein>
    <submittedName>
        <fullName evidence="2">DUF1868 domain-containing protein</fullName>
    </submittedName>
</protein>
<proteinExistence type="predicted"/>
<name>A0ABY5AQQ7_9CYAN</name>
<keyword evidence="3" id="KW-1185">Reference proteome</keyword>
<evidence type="ECO:0000259" key="1">
    <source>
        <dbReference type="Pfam" id="PF08975"/>
    </source>
</evidence>
<dbReference type="Gene3D" id="3.90.1140.10">
    <property type="entry name" value="Cyclic phosphodiesterase"/>
    <property type="match status" value="1"/>
</dbReference>
<accession>A0ABY5AQQ7</accession>
<feature type="domain" description="DUF1868" evidence="1">
    <location>
        <begin position="42"/>
        <end position="104"/>
    </location>
</feature>
<reference evidence="2" key="1">
    <citation type="submission" date="2022-06" db="EMBL/GenBank/DDBJ databases">
        <title>Genome sequence of Phormidium yuhuli AB48 isolated from an industrial photobioreactor environment.</title>
        <authorList>
            <person name="Qiu Y."/>
            <person name="Noonan A.J.C."/>
            <person name="Dofher K."/>
            <person name="Koch M."/>
            <person name="Kieft B."/>
            <person name="Lin X."/>
            <person name="Ziels R.M."/>
            <person name="Hallam S.J."/>
        </authorList>
    </citation>
    <scope>NUCLEOTIDE SEQUENCE</scope>
    <source>
        <strain evidence="2">AB48</strain>
    </source>
</reference>
<sequence>MDNTYQDYLERIAHLTTPATHGSKLEHIVESPKFKATEDGRREPVAFPGYSIITPPGREDRANAEFYQVMADCQTRIAQRLGASLFAIVPPESFHLTLADLIWDGAYEEAGYDPQFDPKLQRCIGEIFEQIQPNLSSPQSPQWQMSGLVVMPRAIAVTLNPTNEAAYDRIIALRRALYQSRALMELGIEQQYNLTAHITLGYFGKATEPLDCQELAQFLDACAQEAMAAAPPFWVKRAELRKFTDMTRYERSPNFPVLSL</sequence>
<dbReference type="InterPro" id="IPR015069">
    <property type="entry name" value="2H-PEstase_DUF1868"/>
</dbReference>
<dbReference type="Pfam" id="PF08975">
    <property type="entry name" value="2H-phosphodiest"/>
    <property type="match status" value="1"/>
</dbReference>